<dbReference type="EMBL" id="JACOOT010000003">
    <property type="protein sequence ID" value="MBC5649795.1"/>
    <property type="molecule type" value="Genomic_DNA"/>
</dbReference>
<evidence type="ECO:0000313" key="2">
    <source>
        <dbReference type="Proteomes" id="UP000652847"/>
    </source>
</evidence>
<accession>A0A8I0A8C9</accession>
<name>A0A8I0A8C9_9FIRM</name>
<proteinExistence type="predicted"/>
<comment type="caution">
    <text evidence="1">The sequence shown here is derived from an EMBL/GenBank/DDBJ whole genome shotgun (WGS) entry which is preliminary data.</text>
</comment>
<organism evidence="1 2">
    <name type="scientific">Blautia segnis</name>
    <dbReference type="NCBI Taxonomy" id="2763030"/>
    <lineage>
        <taxon>Bacteria</taxon>
        <taxon>Bacillati</taxon>
        <taxon>Bacillota</taxon>
        <taxon>Clostridia</taxon>
        <taxon>Lachnospirales</taxon>
        <taxon>Lachnospiraceae</taxon>
        <taxon>Blautia</taxon>
    </lineage>
</organism>
<sequence length="78" mass="8769">MGRRYHLSKAVSKDQTNEILKELTERGDVKTASISDDGRYLHVDTIDGEFSVVMYSAVNICSRIANCELSFEGFDYTA</sequence>
<dbReference type="RefSeq" id="WP_117850733.1">
    <property type="nucleotide sequence ID" value="NZ_JACOOT010000003.1"/>
</dbReference>
<keyword evidence="2" id="KW-1185">Reference proteome</keyword>
<dbReference type="Proteomes" id="UP000652847">
    <property type="component" value="Unassembled WGS sequence"/>
</dbReference>
<reference evidence="1 2" key="1">
    <citation type="submission" date="2020-08" db="EMBL/GenBank/DDBJ databases">
        <title>Genome public.</title>
        <authorList>
            <person name="Liu C."/>
            <person name="Sun Q."/>
        </authorList>
    </citation>
    <scope>NUCLEOTIDE SEQUENCE [LARGE SCALE GENOMIC DNA]</scope>
    <source>
        <strain evidence="1 2">BX17</strain>
    </source>
</reference>
<gene>
    <name evidence="1" type="ORF">H8S54_01325</name>
</gene>
<dbReference type="AlphaFoldDB" id="A0A8I0A8C9"/>
<evidence type="ECO:0000313" key="1">
    <source>
        <dbReference type="EMBL" id="MBC5649795.1"/>
    </source>
</evidence>
<protein>
    <submittedName>
        <fullName evidence="1">Uncharacterized protein</fullName>
    </submittedName>
</protein>